<protein>
    <submittedName>
        <fullName evidence="7">ATP-grasp domain-containing protein</fullName>
    </submittedName>
</protein>
<evidence type="ECO:0000313" key="8">
    <source>
        <dbReference type="Proteomes" id="UP001229952"/>
    </source>
</evidence>
<name>A0ABY9HW51_9ACTN</name>
<evidence type="ECO:0000256" key="4">
    <source>
        <dbReference type="PROSITE-ProRule" id="PRU00409"/>
    </source>
</evidence>
<sequence>MPNAERDPAAPWDGPCVIVDPYSSGALFPEALAEHSVPVVAVVTGPRAPEAYASSYRPQDFAEIIVYEGDLEPVVRRLRELDPRCVLAGCESGVELAERLAPRVLPERCNVPELAAARRDKSSMADAVAAAGLPVIPQLCTADADEVAAWLEREGLTGADLVVKPPKSASTDGVIKLAGGADWRGVFTRQLGRVNQFGEIDDRLLVQKFVTGTEYVIDTFSHEGKHALVDVCAYRKIDNGPHMAVYDTMRWLPPDDPALSELAEYVFGVLDAVGMRFGAAHVEVMGTAEGPLLIELGARPHGGGQPRFNRNATGDSQIDQTVRWLTGGELPQSYELLVHQMCVFHIAPRSGTVRGTSALEGIRALPSHHFSIQNLADGDRVPATRDLVDSLNFGFVILAHPDEEQILRDYEAVRAGERRLSIEE</sequence>
<feature type="domain" description="ATP-grasp" evidence="6">
    <location>
        <begin position="125"/>
        <end position="326"/>
    </location>
</feature>
<keyword evidence="1" id="KW-0436">Ligase</keyword>
<reference evidence="7 8" key="1">
    <citation type="submission" date="2023-03" db="EMBL/GenBank/DDBJ databases">
        <title>Isolation and description of six Streptomyces strains from soil environments, able to metabolize different microbial glucans.</title>
        <authorList>
            <person name="Widen T."/>
            <person name="Larsbrink J."/>
        </authorList>
    </citation>
    <scope>NUCLEOTIDE SEQUENCE [LARGE SCALE GENOMIC DNA]</scope>
    <source>
        <strain evidence="7 8">Mut2</strain>
    </source>
</reference>
<dbReference type="RefSeq" id="WP_306085311.1">
    <property type="nucleotide sequence ID" value="NZ_CP120992.1"/>
</dbReference>
<keyword evidence="3 4" id="KW-0067">ATP-binding</keyword>
<proteinExistence type="predicted"/>
<dbReference type="Gene3D" id="3.30.470.20">
    <property type="entry name" value="ATP-grasp fold, B domain"/>
    <property type="match status" value="1"/>
</dbReference>
<evidence type="ECO:0000256" key="2">
    <source>
        <dbReference type="ARBA" id="ARBA00022741"/>
    </source>
</evidence>
<accession>A0ABY9HW51</accession>
<organism evidence="7 8">
    <name type="scientific">Streptomyces laculatispora</name>
    <dbReference type="NCBI Taxonomy" id="887464"/>
    <lineage>
        <taxon>Bacteria</taxon>
        <taxon>Bacillati</taxon>
        <taxon>Actinomycetota</taxon>
        <taxon>Actinomycetes</taxon>
        <taxon>Kitasatosporales</taxon>
        <taxon>Streptomycetaceae</taxon>
        <taxon>Streptomyces</taxon>
    </lineage>
</organism>
<evidence type="ECO:0000259" key="6">
    <source>
        <dbReference type="PROSITE" id="PS50975"/>
    </source>
</evidence>
<gene>
    <name evidence="7" type="ORF">P8A22_00130</name>
</gene>
<dbReference type="Pfam" id="PF13535">
    <property type="entry name" value="ATP-grasp_4"/>
    <property type="match status" value="1"/>
</dbReference>
<evidence type="ECO:0000256" key="1">
    <source>
        <dbReference type="ARBA" id="ARBA00022598"/>
    </source>
</evidence>
<feature type="domain" description="Plant heme peroxidase family profile" evidence="5">
    <location>
        <begin position="78"/>
        <end position="242"/>
    </location>
</feature>
<dbReference type="SUPFAM" id="SSF56059">
    <property type="entry name" value="Glutathione synthetase ATP-binding domain-like"/>
    <property type="match status" value="1"/>
</dbReference>
<dbReference type="PANTHER" id="PTHR43585:SF2">
    <property type="entry name" value="ATP-GRASP ENZYME FSQD"/>
    <property type="match status" value="1"/>
</dbReference>
<dbReference type="PROSITE" id="PS50873">
    <property type="entry name" value="PEROXIDASE_4"/>
    <property type="match status" value="1"/>
</dbReference>
<keyword evidence="2 4" id="KW-0547">Nucleotide-binding</keyword>
<dbReference type="Proteomes" id="UP001229952">
    <property type="component" value="Chromosome"/>
</dbReference>
<dbReference type="InterPro" id="IPR011761">
    <property type="entry name" value="ATP-grasp"/>
</dbReference>
<dbReference type="NCBIfam" id="NF005543">
    <property type="entry name" value="PRK07206.1"/>
    <property type="match status" value="1"/>
</dbReference>
<dbReference type="PROSITE" id="PS50975">
    <property type="entry name" value="ATP_GRASP"/>
    <property type="match status" value="1"/>
</dbReference>
<keyword evidence="8" id="KW-1185">Reference proteome</keyword>
<evidence type="ECO:0000259" key="5">
    <source>
        <dbReference type="PROSITE" id="PS50873"/>
    </source>
</evidence>
<evidence type="ECO:0000256" key="3">
    <source>
        <dbReference type="ARBA" id="ARBA00022840"/>
    </source>
</evidence>
<dbReference type="InterPro" id="IPR052032">
    <property type="entry name" value="ATP-dep_AA_Ligase"/>
</dbReference>
<dbReference type="PANTHER" id="PTHR43585">
    <property type="entry name" value="FUMIPYRROLE BIOSYNTHESIS PROTEIN C"/>
    <property type="match status" value="1"/>
</dbReference>
<dbReference type="InterPro" id="IPR002016">
    <property type="entry name" value="Haem_peroxidase"/>
</dbReference>
<dbReference type="EMBL" id="CP120992">
    <property type="protein sequence ID" value="WLQ38604.1"/>
    <property type="molecule type" value="Genomic_DNA"/>
</dbReference>
<evidence type="ECO:0000313" key="7">
    <source>
        <dbReference type="EMBL" id="WLQ38604.1"/>
    </source>
</evidence>